<dbReference type="PANTHER" id="PTHR11961">
    <property type="entry name" value="CYTOCHROME C"/>
    <property type="match status" value="1"/>
</dbReference>
<feature type="domain" description="Cytochrome c" evidence="8">
    <location>
        <begin position="29"/>
        <end position="132"/>
    </location>
</feature>
<dbReference type="GO" id="GO:0046872">
    <property type="term" value="F:metal ion binding"/>
    <property type="evidence" value="ECO:0007669"/>
    <property type="project" value="UniProtKB-KW"/>
</dbReference>
<dbReference type="GO" id="GO:0009055">
    <property type="term" value="F:electron transfer activity"/>
    <property type="evidence" value="ECO:0007669"/>
    <property type="project" value="InterPro"/>
</dbReference>
<evidence type="ECO:0000256" key="5">
    <source>
        <dbReference type="ARBA" id="ARBA00023004"/>
    </source>
</evidence>
<evidence type="ECO:0000313" key="9">
    <source>
        <dbReference type="EMBL" id="SPF82055.1"/>
    </source>
</evidence>
<dbReference type="GO" id="GO:0020037">
    <property type="term" value="F:heme binding"/>
    <property type="evidence" value="ECO:0007669"/>
    <property type="project" value="InterPro"/>
</dbReference>
<feature type="chain" id="PRO_5015361486" evidence="7">
    <location>
        <begin position="22"/>
        <end position="237"/>
    </location>
</feature>
<dbReference type="EMBL" id="OMOJ01000020">
    <property type="protein sequence ID" value="SPF82055.1"/>
    <property type="molecule type" value="Genomic_DNA"/>
</dbReference>
<sequence length="237" mass="26178">MKRILGTLILIGAAYASPGWAEEQAEEIGDATRGAQVYKKCSGCHQVGANAVNRTGPHLNGIYGRKPASVEGFFYSKGLERAAADGLEWDLEHLDAYLENPKALVSGTRMSFRGLKDPQDRHDVLAYLRQFSANPQDIPESAPTMVAREVELPPEILAIVGDPAYGEYLSSECQTCHQKDGSDKGIPSITRWPEEDFVIAMHAYKRKIRPHPVMQMMAGRLSDEEIAALAAYFKELE</sequence>
<dbReference type="InterPro" id="IPR009056">
    <property type="entry name" value="Cyt_c-like_dom"/>
</dbReference>
<feature type="domain" description="Cytochrome c" evidence="8">
    <location>
        <begin position="161"/>
        <end position="237"/>
    </location>
</feature>
<proteinExistence type="predicted"/>
<dbReference type="InterPro" id="IPR002327">
    <property type="entry name" value="Cyt_c_1A/1B"/>
</dbReference>
<dbReference type="PROSITE" id="PS51007">
    <property type="entry name" value="CYTC"/>
    <property type="match status" value="2"/>
</dbReference>
<dbReference type="Pfam" id="PF13442">
    <property type="entry name" value="Cytochrome_CBB3"/>
    <property type="match status" value="1"/>
</dbReference>
<protein>
    <submittedName>
        <fullName evidence="9">Cytochrome c2</fullName>
    </submittedName>
</protein>
<dbReference type="AlphaFoldDB" id="A0A2R8B1B7"/>
<reference evidence="10" key="1">
    <citation type="submission" date="2018-03" db="EMBL/GenBank/DDBJ databases">
        <authorList>
            <person name="Rodrigo-Torres L."/>
            <person name="Arahal R. D."/>
            <person name="Lucena T."/>
        </authorList>
    </citation>
    <scope>NUCLEOTIDE SEQUENCE [LARGE SCALE GENOMIC DNA]</scope>
    <source>
        <strain evidence="10">CECT 8871</strain>
    </source>
</reference>
<evidence type="ECO:0000256" key="7">
    <source>
        <dbReference type="SAM" id="SignalP"/>
    </source>
</evidence>
<evidence type="ECO:0000256" key="2">
    <source>
        <dbReference type="ARBA" id="ARBA00022617"/>
    </source>
</evidence>
<gene>
    <name evidence="9" type="ORF">PRI8871_03883</name>
</gene>
<keyword evidence="3 6" id="KW-0479">Metal-binding</keyword>
<evidence type="ECO:0000256" key="1">
    <source>
        <dbReference type="ARBA" id="ARBA00022448"/>
    </source>
</evidence>
<feature type="signal peptide" evidence="7">
    <location>
        <begin position="1"/>
        <end position="21"/>
    </location>
</feature>
<keyword evidence="10" id="KW-1185">Reference proteome</keyword>
<accession>A0A2R8B1B7</accession>
<evidence type="ECO:0000256" key="6">
    <source>
        <dbReference type="PROSITE-ProRule" id="PRU00433"/>
    </source>
</evidence>
<dbReference type="Pfam" id="PF00034">
    <property type="entry name" value="Cytochrom_C"/>
    <property type="match status" value="1"/>
</dbReference>
<keyword evidence="7" id="KW-0732">Signal</keyword>
<evidence type="ECO:0000256" key="3">
    <source>
        <dbReference type="ARBA" id="ARBA00022723"/>
    </source>
</evidence>
<dbReference type="PRINTS" id="PR00604">
    <property type="entry name" value="CYTCHRMECIAB"/>
</dbReference>
<dbReference type="Gene3D" id="1.10.760.10">
    <property type="entry name" value="Cytochrome c-like domain"/>
    <property type="match status" value="2"/>
</dbReference>
<dbReference type="SUPFAM" id="SSF46626">
    <property type="entry name" value="Cytochrome c"/>
    <property type="match status" value="2"/>
</dbReference>
<organism evidence="9 10">
    <name type="scientific">Pseudoprimorskyibacter insulae</name>
    <dbReference type="NCBI Taxonomy" id="1695997"/>
    <lineage>
        <taxon>Bacteria</taxon>
        <taxon>Pseudomonadati</taxon>
        <taxon>Pseudomonadota</taxon>
        <taxon>Alphaproteobacteria</taxon>
        <taxon>Rhodobacterales</taxon>
        <taxon>Paracoccaceae</taxon>
        <taxon>Pseudoprimorskyibacter</taxon>
    </lineage>
</organism>
<dbReference type="RefSeq" id="WP_108887797.1">
    <property type="nucleotide sequence ID" value="NZ_OMOJ01000020.1"/>
</dbReference>
<keyword evidence="5 6" id="KW-0408">Iron</keyword>
<name>A0A2R8B1B7_9RHOB</name>
<dbReference type="OrthoDB" id="9805828at2"/>
<evidence type="ECO:0000259" key="8">
    <source>
        <dbReference type="PROSITE" id="PS51007"/>
    </source>
</evidence>
<keyword evidence="2 6" id="KW-0349">Heme</keyword>
<dbReference type="InterPro" id="IPR036909">
    <property type="entry name" value="Cyt_c-like_dom_sf"/>
</dbReference>
<dbReference type="Proteomes" id="UP000244904">
    <property type="component" value="Unassembled WGS sequence"/>
</dbReference>
<keyword evidence="4" id="KW-0249">Electron transport</keyword>
<keyword evidence="1" id="KW-0813">Transport</keyword>
<evidence type="ECO:0000256" key="4">
    <source>
        <dbReference type="ARBA" id="ARBA00022982"/>
    </source>
</evidence>
<evidence type="ECO:0000313" key="10">
    <source>
        <dbReference type="Proteomes" id="UP000244904"/>
    </source>
</evidence>